<dbReference type="PANTHER" id="PTHR33992:SF1">
    <property type="entry name" value="RIBONUCLEASE P PROTEIN COMPONENT"/>
    <property type="match status" value="1"/>
</dbReference>
<dbReference type="EC" id="3.1.26.5" evidence="6 7"/>
<evidence type="ECO:0000256" key="6">
    <source>
        <dbReference type="HAMAP-Rule" id="MF_00227"/>
    </source>
</evidence>
<dbReference type="InterPro" id="IPR014721">
    <property type="entry name" value="Ribsml_uS5_D2-typ_fold_subgr"/>
</dbReference>
<evidence type="ECO:0000256" key="3">
    <source>
        <dbReference type="ARBA" id="ARBA00022759"/>
    </source>
</evidence>
<evidence type="ECO:0000256" key="5">
    <source>
        <dbReference type="ARBA" id="ARBA00022884"/>
    </source>
</evidence>
<keyword evidence="9" id="KW-1185">Reference proteome</keyword>
<keyword evidence="1 6" id="KW-0819">tRNA processing</keyword>
<comment type="catalytic activity">
    <reaction evidence="6">
        <text>Endonucleolytic cleavage of RNA, removing 5'-extranucleotides from tRNA precursor.</text>
        <dbReference type="EC" id="3.1.26.5"/>
    </reaction>
</comment>
<comment type="similarity">
    <text evidence="6">Belongs to the RnpA family.</text>
</comment>
<keyword evidence="4 6" id="KW-0378">Hydrolase</keyword>
<dbReference type="AlphaFoldDB" id="A0A1H0DE42"/>
<dbReference type="EMBL" id="FNID01000028">
    <property type="protein sequence ID" value="SDN68296.1"/>
    <property type="molecule type" value="Genomic_DNA"/>
</dbReference>
<keyword evidence="5 6" id="KW-0694">RNA-binding</keyword>
<protein>
    <recommendedName>
        <fullName evidence="6 7">Ribonuclease P protein component</fullName>
        <shortName evidence="6">RNase P protein</shortName>
        <shortName evidence="6">RNaseP protein</shortName>
        <ecNumber evidence="6 7">3.1.26.5</ecNumber>
    </recommendedName>
    <alternativeName>
        <fullName evidence="6">Protein C5</fullName>
    </alternativeName>
</protein>
<dbReference type="Proteomes" id="UP000199182">
    <property type="component" value="Unassembled WGS sequence"/>
</dbReference>
<dbReference type="NCBIfam" id="TIGR00188">
    <property type="entry name" value="rnpA"/>
    <property type="match status" value="1"/>
</dbReference>
<dbReference type="GO" id="GO:0001682">
    <property type="term" value="P:tRNA 5'-leader removal"/>
    <property type="evidence" value="ECO:0007669"/>
    <property type="project" value="UniProtKB-UniRule"/>
</dbReference>
<keyword evidence="3 6" id="KW-0255">Endonuclease</keyword>
<gene>
    <name evidence="6" type="primary">rnpA</name>
    <name evidence="8" type="ORF">SAMN05192585_1289</name>
</gene>
<dbReference type="Gene3D" id="3.30.230.10">
    <property type="match status" value="1"/>
</dbReference>
<dbReference type="GO" id="GO:0004526">
    <property type="term" value="F:ribonuclease P activity"/>
    <property type="evidence" value="ECO:0007669"/>
    <property type="project" value="UniProtKB-UniRule"/>
</dbReference>
<dbReference type="SUPFAM" id="SSF54211">
    <property type="entry name" value="Ribosomal protein S5 domain 2-like"/>
    <property type="match status" value="1"/>
</dbReference>
<organism evidence="8 9">
    <name type="scientific">Acetanaerobacterium elongatum</name>
    <dbReference type="NCBI Taxonomy" id="258515"/>
    <lineage>
        <taxon>Bacteria</taxon>
        <taxon>Bacillati</taxon>
        <taxon>Bacillota</taxon>
        <taxon>Clostridia</taxon>
        <taxon>Eubacteriales</taxon>
        <taxon>Oscillospiraceae</taxon>
        <taxon>Acetanaerobacterium</taxon>
    </lineage>
</organism>
<keyword evidence="2 6" id="KW-0540">Nuclease</keyword>
<dbReference type="PANTHER" id="PTHR33992">
    <property type="entry name" value="RIBONUCLEASE P PROTEIN COMPONENT"/>
    <property type="match status" value="1"/>
</dbReference>
<evidence type="ECO:0000256" key="7">
    <source>
        <dbReference type="NCBIfam" id="TIGR00188"/>
    </source>
</evidence>
<evidence type="ECO:0000313" key="8">
    <source>
        <dbReference type="EMBL" id="SDN68296.1"/>
    </source>
</evidence>
<accession>A0A1H0DE42</accession>
<sequence length="111" mass="12551">MKVVQTFRRNNDFRRLYARGKSFVHPLLVLYVMKNNRGLKRIGITVSTKVGNAVVRNRCKRILREAFRLLEPEIPAGWDFVLVARTKTAASTMPAVKNVLSAQLKKAGIIG</sequence>
<dbReference type="RefSeq" id="WP_092641642.1">
    <property type="nucleotide sequence ID" value="NZ_FNID01000028.1"/>
</dbReference>
<dbReference type="InterPro" id="IPR000100">
    <property type="entry name" value="RNase_P"/>
</dbReference>
<reference evidence="8 9" key="1">
    <citation type="submission" date="2016-10" db="EMBL/GenBank/DDBJ databases">
        <authorList>
            <person name="de Groot N.N."/>
        </authorList>
    </citation>
    <scope>NUCLEOTIDE SEQUENCE [LARGE SCALE GENOMIC DNA]</scope>
    <source>
        <strain evidence="8 9">CGMCC 1.5012</strain>
    </source>
</reference>
<dbReference type="STRING" id="258515.SAMN05192585_1289"/>
<dbReference type="GO" id="GO:0000049">
    <property type="term" value="F:tRNA binding"/>
    <property type="evidence" value="ECO:0007669"/>
    <property type="project" value="UniProtKB-UniRule"/>
</dbReference>
<dbReference type="Pfam" id="PF00825">
    <property type="entry name" value="Ribonuclease_P"/>
    <property type="match status" value="1"/>
</dbReference>
<dbReference type="InterPro" id="IPR020568">
    <property type="entry name" value="Ribosomal_Su5_D2-typ_SF"/>
</dbReference>
<name>A0A1H0DE42_9FIRM</name>
<evidence type="ECO:0000313" key="9">
    <source>
        <dbReference type="Proteomes" id="UP000199182"/>
    </source>
</evidence>
<evidence type="ECO:0000256" key="2">
    <source>
        <dbReference type="ARBA" id="ARBA00022722"/>
    </source>
</evidence>
<comment type="function">
    <text evidence="6">RNaseP catalyzes the removal of the 5'-leader sequence from pre-tRNA to produce the mature 5'-terminus. It can also cleave other RNA substrates such as 4.5S RNA. The protein component plays an auxiliary but essential role in vivo by binding to the 5'-leader sequence and broadening the substrate specificity of the ribozyme.</text>
</comment>
<proteinExistence type="inferred from homology"/>
<evidence type="ECO:0000256" key="1">
    <source>
        <dbReference type="ARBA" id="ARBA00022694"/>
    </source>
</evidence>
<dbReference type="HAMAP" id="MF_00227">
    <property type="entry name" value="RNase_P"/>
    <property type="match status" value="1"/>
</dbReference>
<dbReference type="GO" id="GO:0030677">
    <property type="term" value="C:ribonuclease P complex"/>
    <property type="evidence" value="ECO:0007669"/>
    <property type="project" value="TreeGrafter"/>
</dbReference>
<dbReference type="GO" id="GO:0042781">
    <property type="term" value="F:3'-tRNA processing endoribonuclease activity"/>
    <property type="evidence" value="ECO:0007669"/>
    <property type="project" value="TreeGrafter"/>
</dbReference>
<comment type="subunit">
    <text evidence="6">Consists of a catalytic RNA component (M1 or rnpB) and a protein subunit.</text>
</comment>
<dbReference type="OrthoDB" id="9810867at2"/>
<evidence type="ECO:0000256" key="4">
    <source>
        <dbReference type="ARBA" id="ARBA00022801"/>
    </source>
</evidence>